<proteinExistence type="predicted"/>
<gene>
    <name evidence="1" type="ORF">EX242_23025</name>
</gene>
<accession>A0AAP2NY30</accession>
<protein>
    <submittedName>
        <fullName evidence="1">DUF2730 family protein</fullName>
    </submittedName>
</protein>
<dbReference type="Proteomes" id="UP000824410">
    <property type="component" value="Unassembled WGS sequence"/>
</dbReference>
<name>A0AAP2NY30_PRORE</name>
<sequence>MMGFNELMFDLPTTQNILMLVIGVYAWMVKRQSASQQELTAMQIRLAEMEVKISQMPTQAQVNRLIDTISRNDAVLQSLSERLGGMSRQLDNLNQYLLHQKKE</sequence>
<dbReference type="Pfam" id="PF10805">
    <property type="entry name" value="DUF2730"/>
    <property type="match status" value="1"/>
</dbReference>
<evidence type="ECO:0000313" key="2">
    <source>
        <dbReference type="Proteomes" id="UP000824410"/>
    </source>
</evidence>
<evidence type="ECO:0000313" key="1">
    <source>
        <dbReference type="EMBL" id="MBX6983116.1"/>
    </source>
</evidence>
<comment type="caution">
    <text evidence="1">The sequence shown here is derived from an EMBL/GenBank/DDBJ whole genome shotgun (WGS) entry which is preliminary data.</text>
</comment>
<reference evidence="1" key="1">
    <citation type="submission" date="2019-02" db="EMBL/GenBank/DDBJ databases">
        <title>Genomic characterization of isolates from hospital effluents in KZN, South Africa.</title>
        <authorList>
            <person name="Ntshobeni N."/>
            <person name="Allam M."/>
            <person name="Ismail A."/>
            <person name="Amoako D."/>
            <person name="Essack S."/>
            <person name="Chenia H."/>
        </authorList>
    </citation>
    <scope>NUCLEOTIDE SEQUENCE</scope>
    <source>
        <strain evidence="1">AFE97_S1</strain>
    </source>
</reference>
<dbReference type="AlphaFoldDB" id="A0AAP2NY30"/>
<dbReference type="EMBL" id="SHDO01000054">
    <property type="protein sequence ID" value="MBX6983116.1"/>
    <property type="molecule type" value="Genomic_DNA"/>
</dbReference>
<organism evidence="1 2">
    <name type="scientific">Providencia rettgeri</name>
    <dbReference type="NCBI Taxonomy" id="587"/>
    <lineage>
        <taxon>Bacteria</taxon>
        <taxon>Pseudomonadati</taxon>
        <taxon>Pseudomonadota</taxon>
        <taxon>Gammaproteobacteria</taxon>
        <taxon>Enterobacterales</taxon>
        <taxon>Morganellaceae</taxon>
        <taxon>Providencia</taxon>
    </lineage>
</organism>
<dbReference type="InterPro" id="IPR020269">
    <property type="entry name" value="Phage_Mu_Releasin"/>
</dbReference>